<dbReference type="InterPro" id="IPR003439">
    <property type="entry name" value="ABC_transporter-like_ATP-bd"/>
</dbReference>
<dbReference type="SMART" id="SM00382">
    <property type="entry name" value="AAA"/>
    <property type="match status" value="1"/>
</dbReference>
<keyword evidence="1" id="KW-0813">Transport</keyword>
<dbReference type="InterPro" id="IPR027417">
    <property type="entry name" value="P-loop_NTPase"/>
</dbReference>
<evidence type="ECO:0000256" key="2">
    <source>
        <dbReference type="ARBA" id="ARBA00022741"/>
    </source>
</evidence>
<evidence type="ECO:0000313" key="5">
    <source>
        <dbReference type="EMBL" id="UTY40380.1"/>
    </source>
</evidence>
<keyword evidence="6" id="KW-1185">Reference proteome</keyword>
<dbReference type="RefSeq" id="WP_290141800.1">
    <property type="nucleotide sequence ID" value="NZ_CP101620.1"/>
</dbReference>
<gene>
    <name evidence="5" type="ORF">NMU03_06260</name>
</gene>
<keyword evidence="2" id="KW-0547">Nucleotide-binding</keyword>
<dbReference type="Pfam" id="PF00005">
    <property type="entry name" value="ABC_tran"/>
    <property type="match status" value="1"/>
</dbReference>
<evidence type="ECO:0000259" key="4">
    <source>
        <dbReference type="PROSITE" id="PS50893"/>
    </source>
</evidence>
<dbReference type="Gene3D" id="3.40.50.300">
    <property type="entry name" value="P-loop containing nucleotide triphosphate hydrolases"/>
    <property type="match status" value="1"/>
</dbReference>
<dbReference type="InterPro" id="IPR051782">
    <property type="entry name" value="ABC_Transporter_VariousFunc"/>
</dbReference>
<dbReference type="EMBL" id="CP101620">
    <property type="protein sequence ID" value="UTY40380.1"/>
    <property type="molecule type" value="Genomic_DNA"/>
</dbReference>
<sequence>MDFAIEVKHLTKKYKDFSLDDISLGIPKGSIVGIVGENGAGKSTFINALLGIIESQYEGLTYFGMNFTENEKLIKEDLAVIFDTTHYDLELSPRWIERILSHTFQNWNHELYLDYLQKFELAYDKKLKYFSRGMKMKLEFAIAFSHDAKILILDEATSGLDPIIRDEILDFIRDFTMDENHTVIMSSHITSDLDKIADYIVYIHKGKCVFMQTYDEIKENFGIIHGTQKLLETLSQDDIVCYIQEPYSLLILIKNRQQIQSIFQDLEITRPTIEEMMLFYAKGVKKTC</sequence>
<dbReference type="InterPro" id="IPR003593">
    <property type="entry name" value="AAA+_ATPase"/>
</dbReference>
<evidence type="ECO:0000313" key="6">
    <source>
        <dbReference type="Proteomes" id="UP001060112"/>
    </source>
</evidence>
<dbReference type="SUPFAM" id="SSF52540">
    <property type="entry name" value="P-loop containing nucleoside triphosphate hydrolases"/>
    <property type="match status" value="1"/>
</dbReference>
<accession>A0ABY5I8W7</accession>
<dbReference type="PROSITE" id="PS50893">
    <property type="entry name" value="ABC_TRANSPORTER_2"/>
    <property type="match status" value="1"/>
</dbReference>
<dbReference type="PANTHER" id="PTHR42939:SF3">
    <property type="entry name" value="ABC TRANSPORTER ATP-BINDING COMPONENT"/>
    <property type="match status" value="1"/>
</dbReference>
<evidence type="ECO:0000256" key="3">
    <source>
        <dbReference type="ARBA" id="ARBA00022840"/>
    </source>
</evidence>
<dbReference type="PANTHER" id="PTHR42939">
    <property type="entry name" value="ABC TRANSPORTER ATP-BINDING PROTEIN ALBC-RELATED"/>
    <property type="match status" value="1"/>
</dbReference>
<dbReference type="Proteomes" id="UP001060112">
    <property type="component" value="Chromosome"/>
</dbReference>
<dbReference type="GO" id="GO:0005524">
    <property type="term" value="F:ATP binding"/>
    <property type="evidence" value="ECO:0007669"/>
    <property type="project" value="UniProtKB-KW"/>
</dbReference>
<evidence type="ECO:0000256" key="1">
    <source>
        <dbReference type="ARBA" id="ARBA00022448"/>
    </source>
</evidence>
<protein>
    <submittedName>
        <fullName evidence="5">ABC transporter ATP-binding protein</fullName>
    </submittedName>
</protein>
<proteinExistence type="predicted"/>
<name>A0ABY5I8W7_9FIRM</name>
<reference evidence="5" key="1">
    <citation type="submission" date="2022-07" db="EMBL/GenBank/DDBJ databases">
        <title>Faecal culturing of patients with breast cancer.</title>
        <authorList>
            <person name="Teng N.M.Y."/>
            <person name="Kiu R."/>
            <person name="Evans R."/>
            <person name="Baker D.J."/>
            <person name="Zenner C."/>
            <person name="Robinson S.D."/>
            <person name="Hall L.J."/>
        </authorList>
    </citation>
    <scope>NUCLEOTIDE SEQUENCE</scope>
    <source>
        <strain evidence="5">LH1062</strain>
    </source>
</reference>
<feature type="domain" description="ABC transporter" evidence="4">
    <location>
        <begin position="5"/>
        <end position="230"/>
    </location>
</feature>
<keyword evidence="3 5" id="KW-0067">ATP-binding</keyword>
<organism evidence="5 6">
    <name type="scientific">Allocoprobacillus halotolerans</name>
    <dbReference type="NCBI Taxonomy" id="2944914"/>
    <lineage>
        <taxon>Bacteria</taxon>
        <taxon>Bacillati</taxon>
        <taxon>Bacillota</taxon>
        <taxon>Erysipelotrichia</taxon>
        <taxon>Erysipelotrichales</taxon>
        <taxon>Erysipelotrichaceae</taxon>
        <taxon>Allocoprobacillus</taxon>
    </lineage>
</organism>
<dbReference type="CDD" id="cd03230">
    <property type="entry name" value="ABC_DR_subfamily_A"/>
    <property type="match status" value="1"/>
</dbReference>